<name>A0A261RR39_9BORD</name>
<proteinExistence type="predicted"/>
<evidence type="ECO:0000313" key="1">
    <source>
        <dbReference type="EMBL" id="OZI27528.1"/>
    </source>
</evidence>
<evidence type="ECO:0000313" key="2">
    <source>
        <dbReference type="Proteomes" id="UP000216947"/>
    </source>
</evidence>
<comment type="caution">
    <text evidence="1">The sequence shown here is derived from an EMBL/GenBank/DDBJ whole genome shotgun (WGS) entry which is preliminary data.</text>
</comment>
<dbReference type="AlphaFoldDB" id="A0A261RR39"/>
<dbReference type="EMBL" id="NEVK01000001">
    <property type="protein sequence ID" value="OZI27528.1"/>
    <property type="molecule type" value="Genomic_DNA"/>
</dbReference>
<keyword evidence="2" id="KW-1185">Reference proteome</keyword>
<protein>
    <recommendedName>
        <fullName evidence="3">DNA-binding protein</fullName>
    </recommendedName>
</protein>
<accession>A0A261RR39</accession>
<reference evidence="2" key="1">
    <citation type="submission" date="2017-05" db="EMBL/GenBank/DDBJ databases">
        <title>Complete and WGS of Bordetella genogroups.</title>
        <authorList>
            <person name="Spilker T."/>
            <person name="Lipuma J."/>
        </authorList>
    </citation>
    <scope>NUCLEOTIDE SEQUENCE [LARGE SCALE GENOMIC DNA]</scope>
    <source>
        <strain evidence="2">AU18089</strain>
    </source>
</reference>
<gene>
    <name evidence="1" type="ORF">CAL19_02030</name>
</gene>
<dbReference type="Proteomes" id="UP000216947">
    <property type="component" value="Unassembled WGS sequence"/>
</dbReference>
<organism evidence="1 2">
    <name type="scientific">Bordetella genomosp. 7</name>
    <dbReference type="NCBI Taxonomy" id="1416805"/>
    <lineage>
        <taxon>Bacteria</taxon>
        <taxon>Pseudomonadati</taxon>
        <taxon>Pseudomonadota</taxon>
        <taxon>Betaproteobacteria</taxon>
        <taxon>Burkholderiales</taxon>
        <taxon>Alcaligenaceae</taxon>
        <taxon>Bordetella</taxon>
    </lineage>
</organism>
<evidence type="ECO:0008006" key="3">
    <source>
        <dbReference type="Google" id="ProtNLM"/>
    </source>
</evidence>
<sequence length="89" mass="10051">MSREQRIARTEQVLTEAAKRMGADISEDGRVNEHVAAALIGYERGSLRNLRYTGAGPANYRRPFSGTSYSYRISDLAEWIEAAREEMLI</sequence>